<name>A0A5C0E3S0_9BACT</name>
<gene>
    <name evidence="1" type="ORF">pM830MA_0105</name>
</gene>
<organism evidence="1">
    <name type="scientific">Aliarcobacter cryaerophilus</name>
    <dbReference type="NCBI Taxonomy" id="28198"/>
    <lineage>
        <taxon>Bacteria</taxon>
        <taxon>Pseudomonadati</taxon>
        <taxon>Campylobacterota</taxon>
        <taxon>Epsilonproteobacteria</taxon>
        <taxon>Campylobacterales</taxon>
        <taxon>Arcobacteraceae</taxon>
        <taxon>Aliarcobacter</taxon>
    </lineage>
</organism>
<proteinExistence type="predicted"/>
<sequence>MERIKWFEVHWSSNYENVSKNIIANKFSENKQYGFKVYKRRENYINASYIQIKEIEEEIENPLTNELTMYKRVLFDKNDFVIENNIFGIELINPSRTSQQLINTIASLSNFNIVIKPLNYNLSKLIQTLKLKLENLTINQIECSEIKIKGLTSAKLTAKNNQNDLFCDVEEFLHNKEYTIEKIKCSFYHNSQSLNFELSNHGSLKAKKNILEFISPIIKESILEIKQ</sequence>
<keyword evidence="1" id="KW-0614">Plasmid</keyword>
<geneLocation type="plasmid" evidence="1">
    <name>pM830MA</name>
</geneLocation>
<evidence type="ECO:0000313" key="1">
    <source>
        <dbReference type="EMBL" id="QEI46284.1"/>
    </source>
</evidence>
<protein>
    <submittedName>
        <fullName evidence="1">Uncharacterized protein</fullName>
    </submittedName>
</protein>
<accession>A0A5C0E3S0</accession>
<reference evidence="1" key="1">
    <citation type="journal article" date="2019" name="Front. Microbiol.">
        <title>Arcobacter cryaerophilus Isolated From New Zealand Mussels Harbor a Putative Virulence Plasmid.</title>
        <authorList>
            <person name="On S.L.W."/>
            <person name="Althaus D."/>
            <person name="Miller W.G."/>
            <person name="Lizamore D."/>
            <person name="Wong S.G.L."/>
            <person name="Mathai A.J."/>
            <person name="Chelikani V."/>
            <person name="Carter G.P."/>
        </authorList>
    </citation>
    <scope>NUCLEOTIDE SEQUENCE</scope>
    <source>
        <strain evidence="1">M830MA</strain>
        <plasmid evidence="1">pM830MA</plasmid>
    </source>
</reference>
<dbReference type="RefSeq" id="WP_148572059.1">
    <property type="nucleotide sequence ID" value="NZ_MK715471.1"/>
</dbReference>
<dbReference type="EMBL" id="MK715471">
    <property type="protein sequence ID" value="QEI46284.1"/>
    <property type="molecule type" value="Genomic_DNA"/>
</dbReference>
<dbReference type="AlphaFoldDB" id="A0A5C0E3S0"/>